<dbReference type="AlphaFoldDB" id="A0A7C4XNM5"/>
<organism evidence="2">
    <name type="scientific">candidate division WWE3 bacterium</name>
    <dbReference type="NCBI Taxonomy" id="2053526"/>
    <lineage>
        <taxon>Bacteria</taxon>
        <taxon>Katanobacteria</taxon>
    </lineage>
</organism>
<feature type="transmembrane region" description="Helical" evidence="1">
    <location>
        <begin position="6"/>
        <end position="24"/>
    </location>
</feature>
<evidence type="ECO:0000256" key="1">
    <source>
        <dbReference type="SAM" id="Phobius"/>
    </source>
</evidence>
<evidence type="ECO:0000313" key="2">
    <source>
        <dbReference type="EMBL" id="HGW29693.1"/>
    </source>
</evidence>
<sequence length="170" mass="18673">MRGISAPLLLILIAGLIVGSFFVYKISKNPQNNVYGVNTQADNSEMGLQISVVSGNTSWEMLKYLCVSESDCLESLDAGRRLSKLSGSPTELRDVSVVPEDFWKEFKFLKVYVRSSLNLMGGGFDVLSQGEVPGTLIKKIPFGSENVSVVLIPVEPLFNSYHKSATFSDR</sequence>
<keyword evidence="1" id="KW-0472">Membrane</keyword>
<gene>
    <name evidence="2" type="ORF">ENR63_02100</name>
</gene>
<accession>A0A7C4XNM5</accession>
<keyword evidence="1" id="KW-0812">Transmembrane</keyword>
<keyword evidence="1" id="KW-1133">Transmembrane helix</keyword>
<proteinExistence type="predicted"/>
<name>A0A7C4XNM5_UNCKA</name>
<comment type="caution">
    <text evidence="2">The sequence shown here is derived from an EMBL/GenBank/DDBJ whole genome shotgun (WGS) entry which is preliminary data.</text>
</comment>
<dbReference type="EMBL" id="DSRT01000112">
    <property type="protein sequence ID" value="HGW29693.1"/>
    <property type="molecule type" value="Genomic_DNA"/>
</dbReference>
<reference evidence="2" key="1">
    <citation type="journal article" date="2020" name="mSystems">
        <title>Genome- and Community-Level Interaction Insights into Carbon Utilization and Element Cycling Functions of Hydrothermarchaeota in Hydrothermal Sediment.</title>
        <authorList>
            <person name="Zhou Z."/>
            <person name="Liu Y."/>
            <person name="Xu W."/>
            <person name="Pan J."/>
            <person name="Luo Z.H."/>
            <person name="Li M."/>
        </authorList>
    </citation>
    <scope>NUCLEOTIDE SEQUENCE [LARGE SCALE GENOMIC DNA]</scope>
    <source>
        <strain evidence="2">SpSt-417</strain>
    </source>
</reference>
<protein>
    <submittedName>
        <fullName evidence="2">Uncharacterized protein</fullName>
    </submittedName>
</protein>